<evidence type="ECO:0000259" key="2">
    <source>
        <dbReference type="SMART" id="SM00198"/>
    </source>
</evidence>
<dbReference type="InterPro" id="IPR035940">
    <property type="entry name" value="CAP_sf"/>
</dbReference>
<evidence type="ECO:0000313" key="4">
    <source>
        <dbReference type="Proteomes" id="UP001370758"/>
    </source>
</evidence>
<accession>A0AAV9WA81</accession>
<evidence type="ECO:0000256" key="1">
    <source>
        <dbReference type="SAM" id="SignalP"/>
    </source>
</evidence>
<dbReference type="SUPFAM" id="SSF55797">
    <property type="entry name" value="PR-1-like"/>
    <property type="match status" value="1"/>
</dbReference>
<name>A0AAV9WA81_9PEZI</name>
<gene>
    <name evidence="3" type="ORF">TWF481_008803</name>
</gene>
<dbReference type="InterPro" id="IPR001283">
    <property type="entry name" value="CRISP-related"/>
</dbReference>
<dbReference type="EMBL" id="JAVHJL010000005">
    <property type="protein sequence ID" value="KAK6503797.1"/>
    <property type="molecule type" value="Genomic_DNA"/>
</dbReference>
<dbReference type="SMART" id="SM00198">
    <property type="entry name" value="SCP"/>
    <property type="match status" value="1"/>
</dbReference>
<dbReference type="Pfam" id="PF00188">
    <property type="entry name" value="CAP"/>
    <property type="match status" value="1"/>
</dbReference>
<reference evidence="3 4" key="1">
    <citation type="submission" date="2023-08" db="EMBL/GenBank/DDBJ databases">
        <authorList>
            <person name="Palmer J.M."/>
        </authorList>
    </citation>
    <scope>NUCLEOTIDE SEQUENCE [LARGE SCALE GENOMIC DNA]</scope>
    <source>
        <strain evidence="3 4">TWF481</strain>
    </source>
</reference>
<sequence>MFRGIILFLFTLLGLATGVFGLDAVKGSQGTDVGVQGDELPSIHWDALGNLQVTIALVNKYRTAHQVSELTWNTTLAQYAANAAYPCKFGHSNGPYGETLAGSNTINNPEWYIWYLYDENKDYDFKNPKVPNPATAHFTQLVWASTKQMGCAFIEGCKDVKYQLWCEFVPKGSTGSQLAYRNNVKPADKTKEIPGMPPAHI</sequence>
<dbReference type="AlphaFoldDB" id="A0AAV9WA81"/>
<proteinExistence type="predicted"/>
<evidence type="ECO:0000313" key="3">
    <source>
        <dbReference type="EMBL" id="KAK6503797.1"/>
    </source>
</evidence>
<dbReference type="PANTHER" id="PTHR10334">
    <property type="entry name" value="CYSTEINE-RICH SECRETORY PROTEIN-RELATED"/>
    <property type="match status" value="1"/>
</dbReference>
<dbReference type="PRINTS" id="PR00837">
    <property type="entry name" value="V5TPXLIKE"/>
</dbReference>
<keyword evidence="1" id="KW-0732">Signal</keyword>
<dbReference type="Gene3D" id="3.40.33.10">
    <property type="entry name" value="CAP"/>
    <property type="match status" value="1"/>
</dbReference>
<feature type="signal peptide" evidence="1">
    <location>
        <begin position="1"/>
        <end position="21"/>
    </location>
</feature>
<dbReference type="InterPro" id="IPR014044">
    <property type="entry name" value="CAP_dom"/>
</dbReference>
<organism evidence="3 4">
    <name type="scientific">Arthrobotrys musiformis</name>
    <dbReference type="NCBI Taxonomy" id="47236"/>
    <lineage>
        <taxon>Eukaryota</taxon>
        <taxon>Fungi</taxon>
        <taxon>Dikarya</taxon>
        <taxon>Ascomycota</taxon>
        <taxon>Pezizomycotina</taxon>
        <taxon>Orbiliomycetes</taxon>
        <taxon>Orbiliales</taxon>
        <taxon>Orbiliaceae</taxon>
        <taxon>Arthrobotrys</taxon>
    </lineage>
</organism>
<feature type="chain" id="PRO_5043407174" description="SCP domain-containing protein" evidence="1">
    <location>
        <begin position="22"/>
        <end position="201"/>
    </location>
</feature>
<feature type="domain" description="SCP" evidence="2">
    <location>
        <begin position="49"/>
        <end position="176"/>
    </location>
</feature>
<keyword evidence="4" id="KW-1185">Reference proteome</keyword>
<comment type="caution">
    <text evidence="3">The sequence shown here is derived from an EMBL/GenBank/DDBJ whole genome shotgun (WGS) entry which is preliminary data.</text>
</comment>
<dbReference type="Proteomes" id="UP001370758">
    <property type="component" value="Unassembled WGS sequence"/>
</dbReference>
<protein>
    <recommendedName>
        <fullName evidence="2">SCP domain-containing protein</fullName>
    </recommendedName>
</protein>